<dbReference type="Proteomes" id="UP000554235">
    <property type="component" value="Unassembled WGS sequence"/>
</dbReference>
<dbReference type="EMBL" id="JAADYS010001467">
    <property type="protein sequence ID" value="KAF4462855.1"/>
    <property type="molecule type" value="Genomic_DNA"/>
</dbReference>
<dbReference type="Pfam" id="PF24883">
    <property type="entry name" value="NPHP3_N"/>
    <property type="match status" value="2"/>
</dbReference>
<dbReference type="AlphaFoldDB" id="A0A8H4P881"/>
<dbReference type="PROSITE" id="PS50837">
    <property type="entry name" value="NACHT"/>
    <property type="match status" value="1"/>
</dbReference>
<dbReference type="InterPro" id="IPR035994">
    <property type="entry name" value="Nucleoside_phosphorylase_sf"/>
</dbReference>
<dbReference type="SUPFAM" id="SSF53167">
    <property type="entry name" value="Purine and uridine phosphorylases"/>
    <property type="match status" value="1"/>
</dbReference>
<dbReference type="Gene3D" id="3.40.50.1580">
    <property type="entry name" value="Nucleoside phosphorylase domain"/>
    <property type="match status" value="1"/>
</dbReference>
<feature type="domain" description="NACHT" evidence="2">
    <location>
        <begin position="621"/>
        <end position="752"/>
    </location>
</feature>
<dbReference type="SUPFAM" id="SSF52540">
    <property type="entry name" value="P-loop containing nucleoside triphosphate hydrolases"/>
    <property type="match status" value="1"/>
</dbReference>
<evidence type="ECO:0000259" key="2">
    <source>
        <dbReference type="PROSITE" id="PS50837"/>
    </source>
</evidence>
<keyword evidence="4" id="KW-1185">Reference proteome</keyword>
<reference evidence="3 4" key="1">
    <citation type="submission" date="2020-01" db="EMBL/GenBank/DDBJ databases">
        <title>Identification and distribution of gene clusters putatively required for synthesis of sphingolipid metabolism inhibitors in phylogenetically diverse species of the filamentous fungus Fusarium.</title>
        <authorList>
            <person name="Kim H.-S."/>
            <person name="Busman M."/>
            <person name="Brown D.W."/>
            <person name="Divon H."/>
            <person name="Uhlig S."/>
            <person name="Proctor R.H."/>
        </authorList>
    </citation>
    <scope>NUCLEOTIDE SEQUENCE [LARGE SCALE GENOMIC DNA]</scope>
    <source>
        <strain evidence="3 4">NRRL 20459</strain>
    </source>
</reference>
<dbReference type="GO" id="GO:0009116">
    <property type="term" value="P:nucleoside metabolic process"/>
    <property type="evidence" value="ECO:0007669"/>
    <property type="project" value="InterPro"/>
</dbReference>
<dbReference type="GO" id="GO:0003824">
    <property type="term" value="F:catalytic activity"/>
    <property type="evidence" value="ECO:0007669"/>
    <property type="project" value="InterPro"/>
</dbReference>
<evidence type="ECO:0000256" key="1">
    <source>
        <dbReference type="ARBA" id="ARBA00022737"/>
    </source>
</evidence>
<keyword evidence="1" id="KW-0677">Repeat</keyword>
<comment type="caution">
    <text evidence="3">The sequence shown here is derived from an EMBL/GenBank/DDBJ whole genome shotgun (WGS) entry which is preliminary data.</text>
</comment>
<dbReference type="InterPro" id="IPR053137">
    <property type="entry name" value="NLR-like"/>
</dbReference>
<dbReference type="InterPro" id="IPR056884">
    <property type="entry name" value="NPHP3-like_N"/>
</dbReference>
<dbReference type="PANTHER" id="PTHR46082">
    <property type="entry name" value="ATP/GTP-BINDING PROTEIN-RELATED"/>
    <property type="match status" value="1"/>
</dbReference>
<dbReference type="OrthoDB" id="427518at2759"/>
<dbReference type="InterPro" id="IPR000845">
    <property type="entry name" value="Nucleoside_phosphorylase_d"/>
</dbReference>
<sequence>MKRRQLQLCDYTVGWVCALPIELAAAQEMLDDEHEDLLHDDHNDTNLYSLGRIGDHNVVIVCLPSGQVGNNCAAAIAVQMRARFTSIRFGLMVGIGGGVPSAQTDIRLGDVVVSQPEKQHGGVVQYDAGKSTPSGFQRTGALNAPPTVLLNALSKFRANRHRGRGSIEKHLSSFRHGSAFSRDNAGTDVLFESSYDHVQGENCDKCNVDQQMKRIPRKSADLVVHYGTIASGNRVMRDGAMRDKVSTELGGVLCFEMEAAGLMNSFPCLIIRGICDYADSHKNKTWQPYAAATAAACAKEILLVTPPLEVAPLRSARHATSTSTKESLRRVIGDVDIERFIEMLSVVDQEESISRARPMNDDDPEFHWIFKNVDYETWESENSTQVLWLSAPPKRNLRRASSHIVSKERSKNPKGHPSAPFFFCSASTTFQVLVHTLFHQILLCPSVDRISLIRTFLASLLDTYLEDILPRELRVEERYLQMTDAPDDTVWKLLRLSGSGLGVALSAVLTREPTAVALIVIDGIEAIQKKCFQGLRLLAENVKNSAPTAKMLLTSQIQGDIKSALEGFSSIEYDRERRECLSTLRFDNTRFGKISDEYQGSCDWLWEHPQYKEWSTSRLSSLLLIEGKPGSGKSTLTKYFNKSILKRDTAVKSAIIASFFYSYREDQDETFFYHCFQTEYRKQRGPQDWNYESLKAVLKSLGDHHLPKPLYLIIDAVDESDDTDRRNVLKLLYELCSKTGQCTIKAFVASRPIGELKLRRSPNSIRLQDETTSAISLYARSFLNNLEMTRIFDEAMHYIMKHAQGVFLWVRLVGEELLTCQERGCSEEETFEYLKSLPTELQDFYRHMLNKMKGGKREIEDAIKMFQFVLFARRPLTVQELLHALTIMDDPGKAFNPSNGYIEKHLPSERRIMFCGGNFLETRAHDGREIVQVMHQTVREYFLKPEGDVAMSDFKMCEDDSHLRISVTCIRYLMLFVTVIDMTDMTLDTASWALSHFQTFVKYLDKRPLAAYALRHLKDHINSCQQHGHIQDVTRKFIFTLKSNCSVYLFEDWIRTQLDIPIVDKDRRGAAKRFRNNCLFAATQTGLSIAEEVLLTAGVDVDARDNGQSNPMLGGDVAWW</sequence>
<protein>
    <submittedName>
        <fullName evidence="3">Purine and uridine phosphorylase</fullName>
    </submittedName>
</protein>
<name>A0A8H4P881_9HYPO</name>
<evidence type="ECO:0000313" key="3">
    <source>
        <dbReference type="EMBL" id="KAF4462855.1"/>
    </source>
</evidence>
<organism evidence="3 4">
    <name type="scientific">Fusarium albosuccineum</name>
    <dbReference type="NCBI Taxonomy" id="1237068"/>
    <lineage>
        <taxon>Eukaryota</taxon>
        <taxon>Fungi</taxon>
        <taxon>Dikarya</taxon>
        <taxon>Ascomycota</taxon>
        <taxon>Pezizomycotina</taxon>
        <taxon>Sordariomycetes</taxon>
        <taxon>Hypocreomycetidae</taxon>
        <taxon>Hypocreales</taxon>
        <taxon>Nectriaceae</taxon>
        <taxon>Fusarium</taxon>
        <taxon>Fusarium decemcellulare species complex</taxon>
    </lineage>
</organism>
<dbReference type="Gene3D" id="3.40.50.300">
    <property type="entry name" value="P-loop containing nucleotide triphosphate hydrolases"/>
    <property type="match status" value="1"/>
</dbReference>
<accession>A0A8H4P881</accession>
<dbReference type="Pfam" id="PF01048">
    <property type="entry name" value="PNP_UDP_1"/>
    <property type="match status" value="1"/>
</dbReference>
<dbReference type="PANTHER" id="PTHR46082:SF11">
    <property type="entry name" value="AAA+ ATPASE DOMAIN-CONTAINING PROTEIN-RELATED"/>
    <property type="match status" value="1"/>
</dbReference>
<dbReference type="InterPro" id="IPR007111">
    <property type="entry name" value="NACHT_NTPase"/>
</dbReference>
<proteinExistence type="predicted"/>
<evidence type="ECO:0000313" key="4">
    <source>
        <dbReference type="Proteomes" id="UP000554235"/>
    </source>
</evidence>
<gene>
    <name evidence="3" type="ORF">FALBO_10319</name>
</gene>
<dbReference type="InterPro" id="IPR027417">
    <property type="entry name" value="P-loop_NTPase"/>
</dbReference>